<dbReference type="InterPro" id="IPR017853">
    <property type="entry name" value="GH"/>
</dbReference>
<dbReference type="Gene3D" id="3.20.20.80">
    <property type="entry name" value="Glycosidases"/>
    <property type="match status" value="1"/>
</dbReference>
<organism evidence="1 2">
    <name type="scientific">Paraburkholderia diazotrophica</name>
    <dbReference type="NCBI Taxonomy" id="667676"/>
    <lineage>
        <taxon>Bacteria</taxon>
        <taxon>Pseudomonadati</taxon>
        <taxon>Pseudomonadota</taxon>
        <taxon>Betaproteobacteria</taxon>
        <taxon>Burkholderiales</taxon>
        <taxon>Burkholderiaceae</taxon>
        <taxon>Paraburkholderia</taxon>
    </lineage>
</organism>
<evidence type="ECO:0000313" key="2">
    <source>
        <dbReference type="Proteomes" id="UP000198866"/>
    </source>
</evidence>
<protein>
    <recommendedName>
        <fullName evidence="3">Glycosyl hydrolase catalytic core</fullName>
    </recommendedName>
</protein>
<dbReference type="STRING" id="667676.SAMN05192539_100986"/>
<keyword evidence="2" id="KW-1185">Reference proteome</keyword>
<dbReference type="RefSeq" id="WP_090865885.1">
    <property type="nucleotide sequence ID" value="NZ_FNYE01000009.1"/>
</dbReference>
<name>A0A1H6XSV4_9BURK</name>
<dbReference type="EMBL" id="FNYE01000009">
    <property type="protein sequence ID" value="SEJ32121.1"/>
    <property type="molecule type" value="Genomic_DNA"/>
</dbReference>
<dbReference type="SUPFAM" id="SSF51445">
    <property type="entry name" value="(Trans)glycosidases"/>
    <property type="match status" value="1"/>
</dbReference>
<dbReference type="Proteomes" id="UP000198866">
    <property type="component" value="Unassembled WGS sequence"/>
</dbReference>
<sequence length="597" mass="63504">MIKRRQFLGLLTSLGGSYILTACGGGSEGISGSSPVARSTARASAASANGTTIPSASSIIDNNGSVWTLSGGSVYLNGVKAGNNYNVTLVLWYGGTVYHQGTGGQFYAYNGTTWLASSDPRLGGGGASSDGTSIPPASQITDTSGAVWTVVNGVIYRNGSKVGNTYNVSLLLWFGGSMYHQGTGGQFYAWNGTTWNACNDPRLGGTSADGTTIPSASYIIDKTGAIWTVVNGVIYRNRATVGNTYNVSLLLWYGGKIWHRGTGGQFYVLADLDRWLPCDDPRLATSLTTAGSFYGINGHFDYTYTPAQLVAIMKSMGCTSYRVGCTDDPMQLNAVTKLAQAFQAAGLTLFVLVNQGVYDATGALLPGEGAAYNRGFAVGMTIAKALQPYGVTLYECGNELTRQDATVMDFTYAGTKASDFNNANWPVMRGVMRGMIDGVKSVQPSAKCGINFCVADVGAADALWDGMQPDGSGGYPKVRWDVTTWHNYEVYGDIFNIGVDGAGPGFDLPTYCKARYGVPFIISEWNTGPEKTEAYRASYISSTLANFYRSRKSHNIQSVMYYVLDSGNNTYGIMINGTPISQPYSALSSFISANADS</sequence>
<gene>
    <name evidence="1" type="ORF">SAMN05192539_100986</name>
</gene>
<accession>A0A1H6XSV4</accession>
<reference evidence="2" key="1">
    <citation type="submission" date="2016-10" db="EMBL/GenBank/DDBJ databases">
        <authorList>
            <person name="Varghese N."/>
            <person name="Submissions S."/>
        </authorList>
    </citation>
    <scope>NUCLEOTIDE SEQUENCE [LARGE SCALE GENOMIC DNA]</scope>
    <source>
        <strain evidence="2">LMG 26031</strain>
    </source>
</reference>
<dbReference type="AlphaFoldDB" id="A0A1H6XSV4"/>
<dbReference type="PROSITE" id="PS51257">
    <property type="entry name" value="PROKAR_LIPOPROTEIN"/>
    <property type="match status" value="1"/>
</dbReference>
<evidence type="ECO:0008006" key="3">
    <source>
        <dbReference type="Google" id="ProtNLM"/>
    </source>
</evidence>
<dbReference type="OrthoDB" id="9124678at2"/>
<evidence type="ECO:0000313" key="1">
    <source>
        <dbReference type="EMBL" id="SEJ32121.1"/>
    </source>
</evidence>
<proteinExistence type="predicted"/>